<organism evidence="10 11">
    <name type="scientific">Forsythia ovata</name>
    <dbReference type="NCBI Taxonomy" id="205694"/>
    <lineage>
        <taxon>Eukaryota</taxon>
        <taxon>Viridiplantae</taxon>
        <taxon>Streptophyta</taxon>
        <taxon>Embryophyta</taxon>
        <taxon>Tracheophyta</taxon>
        <taxon>Spermatophyta</taxon>
        <taxon>Magnoliopsida</taxon>
        <taxon>eudicotyledons</taxon>
        <taxon>Gunneridae</taxon>
        <taxon>Pentapetalae</taxon>
        <taxon>asterids</taxon>
        <taxon>lamiids</taxon>
        <taxon>Lamiales</taxon>
        <taxon>Oleaceae</taxon>
        <taxon>Forsythieae</taxon>
        <taxon>Forsythia</taxon>
    </lineage>
</organism>
<feature type="region of interest" description="Disordered" evidence="9">
    <location>
        <begin position="1"/>
        <end position="51"/>
    </location>
</feature>
<keyword evidence="3" id="KW-0653">Protein transport</keyword>
<protein>
    <recommendedName>
        <fullName evidence="7">Peroxin-13</fullName>
    </recommendedName>
</protein>
<evidence type="ECO:0000256" key="4">
    <source>
        <dbReference type="ARBA" id="ARBA00023010"/>
    </source>
</evidence>
<evidence type="ECO:0000256" key="8">
    <source>
        <dbReference type="ARBA" id="ARBA00046271"/>
    </source>
</evidence>
<keyword evidence="11" id="KW-1185">Reference proteome</keyword>
<evidence type="ECO:0000256" key="1">
    <source>
        <dbReference type="ARBA" id="ARBA00006033"/>
    </source>
</evidence>
<keyword evidence="4" id="KW-0811">Translocation</keyword>
<proteinExistence type="inferred from homology"/>
<dbReference type="EMBL" id="JBFOLJ010000003">
    <property type="protein sequence ID" value="KAL2548315.1"/>
    <property type="molecule type" value="Genomic_DNA"/>
</dbReference>
<evidence type="ECO:0000313" key="11">
    <source>
        <dbReference type="Proteomes" id="UP001604277"/>
    </source>
</evidence>
<accession>A0ABD1WIV2</accession>
<evidence type="ECO:0000256" key="2">
    <source>
        <dbReference type="ARBA" id="ARBA00022448"/>
    </source>
</evidence>
<evidence type="ECO:0000256" key="3">
    <source>
        <dbReference type="ARBA" id="ARBA00022927"/>
    </source>
</evidence>
<dbReference type="Proteomes" id="UP001604277">
    <property type="component" value="Unassembled WGS sequence"/>
</dbReference>
<dbReference type="PANTHER" id="PTHR19332">
    <property type="entry name" value="PEROXISOMAL MEMBRANE PROTEIN PEX13"/>
    <property type="match status" value="1"/>
</dbReference>
<dbReference type="GO" id="GO:0015031">
    <property type="term" value="P:protein transport"/>
    <property type="evidence" value="ECO:0007669"/>
    <property type="project" value="UniProtKB-KW"/>
</dbReference>
<gene>
    <name evidence="10" type="ORF">Fot_09845</name>
</gene>
<dbReference type="PANTHER" id="PTHR19332:SF1">
    <property type="entry name" value="PEROXISOMAL MEMBRANE PROTEIN PEX13"/>
    <property type="match status" value="1"/>
</dbReference>
<keyword evidence="5" id="KW-0472">Membrane</keyword>
<comment type="subcellular location">
    <subcellularLocation>
        <location evidence="8">Peroxisome membrane</location>
    </subcellularLocation>
</comment>
<dbReference type="AlphaFoldDB" id="A0ABD1WIV2"/>
<evidence type="ECO:0000313" key="10">
    <source>
        <dbReference type="EMBL" id="KAL2548315.1"/>
    </source>
</evidence>
<evidence type="ECO:0000256" key="9">
    <source>
        <dbReference type="SAM" id="MobiDB-lite"/>
    </source>
</evidence>
<name>A0ABD1WIV2_9LAMI</name>
<evidence type="ECO:0000256" key="6">
    <source>
        <dbReference type="ARBA" id="ARBA00023140"/>
    </source>
</evidence>
<keyword evidence="6" id="KW-0576">Peroxisome</keyword>
<comment type="similarity">
    <text evidence="1">Belongs to the peroxin-13 family.</text>
</comment>
<sequence length="108" mass="11334">MVGSNPPQKPWEKAGAFSGPAPFKPPSAGSTSDVVEASGTVKPGEVVSTGDRNTIVKRNTIGRPVPARPWEQQTYGSTYGGINSIITPAGSKIEHFEHNVTFALGKLS</sequence>
<dbReference type="GO" id="GO:0005778">
    <property type="term" value="C:peroxisomal membrane"/>
    <property type="evidence" value="ECO:0007669"/>
    <property type="project" value="UniProtKB-SubCell"/>
</dbReference>
<keyword evidence="2" id="KW-0813">Transport</keyword>
<reference evidence="11" key="1">
    <citation type="submission" date="2024-07" db="EMBL/GenBank/DDBJ databases">
        <title>Two chromosome-level genome assemblies of Korean endemic species Abeliophyllum distichum and Forsythia ovata (Oleaceae).</title>
        <authorList>
            <person name="Jang H."/>
        </authorList>
    </citation>
    <scope>NUCLEOTIDE SEQUENCE [LARGE SCALE GENOMIC DNA]</scope>
</reference>
<comment type="caution">
    <text evidence="10">The sequence shown here is derived from an EMBL/GenBank/DDBJ whole genome shotgun (WGS) entry which is preliminary data.</text>
</comment>
<evidence type="ECO:0000256" key="7">
    <source>
        <dbReference type="ARBA" id="ARBA00029693"/>
    </source>
</evidence>
<dbReference type="InterPro" id="IPR035463">
    <property type="entry name" value="Pex13"/>
</dbReference>
<evidence type="ECO:0000256" key="5">
    <source>
        <dbReference type="ARBA" id="ARBA00023136"/>
    </source>
</evidence>